<keyword evidence="10 12" id="KW-0472">Membrane</keyword>
<dbReference type="SUPFAM" id="SSF47384">
    <property type="entry name" value="Homodimeric domain of signal transducing histidine kinase"/>
    <property type="match status" value="1"/>
</dbReference>
<dbReference type="InterPro" id="IPR036890">
    <property type="entry name" value="HATPase_C_sf"/>
</dbReference>
<keyword evidence="8" id="KW-0067">ATP-binding</keyword>
<evidence type="ECO:0000256" key="6">
    <source>
        <dbReference type="ARBA" id="ARBA00022741"/>
    </source>
</evidence>
<dbReference type="HOGENOM" id="CLU_000445_114_15_2"/>
<dbReference type="KEGG" id="mhor:MSHOH_2340"/>
<dbReference type="SMART" id="SM00387">
    <property type="entry name" value="HATPase_c"/>
    <property type="match status" value="1"/>
</dbReference>
<evidence type="ECO:0000256" key="2">
    <source>
        <dbReference type="ARBA" id="ARBA00004370"/>
    </source>
</evidence>
<keyword evidence="4" id="KW-0597">Phosphoprotein</keyword>
<proteinExistence type="predicted"/>
<feature type="transmembrane region" description="Helical" evidence="12">
    <location>
        <begin position="16"/>
        <end position="33"/>
    </location>
</feature>
<dbReference type="PRINTS" id="PR00344">
    <property type="entry name" value="BCTRLSENSOR"/>
</dbReference>
<dbReference type="CDD" id="cd00082">
    <property type="entry name" value="HisKA"/>
    <property type="match status" value="1"/>
</dbReference>
<dbReference type="Pfam" id="PF02518">
    <property type="entry name" value="HATPase_c"/>
    <property type="match status" value="1"/>
</dbReference>
<dbReference type="PROSITE" id="PS50109">
    <property type="entry name" value="HIS_KIN"/>
    <property type="match status" value="1"/>
</dbReference>
<dbReference type="SMART" id="SM00388">
    <property type="entry name" value="HisKA"/>
    <property type="match status" value="1"/>
</dbReference>
<protein>
    <recommendedName>
        <fullName evidence="3">histidine kinase</fullName>
        <ecNumber evidence="3">2.7.13.3</ecNumber>
    </recommendedName>
</protein>
<dbReference type="PATRIC" id="fig|1434110.4.peg.2997"/>
<dbReference type="OrthoDB" id="342253at2157"/>
<dbReference type="FunFam" id="1.10.287.130:FF:000038">
    <property type="entry name" value="Sensory transduction histidine kinase"/>
    <property type="match status" value="1"/>
</dbReference>
<keyword evidence="9" id="KW-0902">Two-component regulatory system</keyword>
<keyword evidence="6" id="KW-0547">Nucleotide-binding</keyword>
<dbReference type="EMBL" id="CP009516">
    <property type="protein sequence ID" value="AKB78823.1"/>
    <property type="molecule type" value="Genomic_DNA"/>
</dbReference>
<evidence type="ECO:0000313" key="15">
    <source>
        <dbReference type="EMBL" id="AKB78823.1"/>
    </source>
</evidence>
<dbReference type="NCBIfam" id="TIGR00229">
    <property type="entry name" value="sensory_box"/>
    <property type="match status" value="2"/>
</dbReference>
<dbReference type="SUPFAM" id="SSF55785">
    <property type="entry name" value="PYP-like sensor domain (PAS domain)"/>
    <property type="match status" value="2"/>
</dbReference>
<comment type="catalytic activity">
    <reaction evidence="1">
        <text>ATP + protein L-histidine = ADP + protein N-phospho-L-histidine.</text>
        <dbReference type="EC" id="2.7.13.3"/>
    </reaction>
</comment>
<keyword evidence="16" id="KW-1185">Reference proteome</keyword>
<keyword evidence="12" id="KW-1133">Transmembrane helix</keyword>
<dbReference type="PROSITE" id="PS50112">
    <property type="entry name" value="PAS"/>
    <property type="match status" value="1"/>
</dbReference>
<reference evidence="15 16" key="1">
    <citation type="submission" date="2014-07" db="EMBL/GenBank/DDBJ databases">
        <title>Methanogenic archaea and the global carbon cycle.</title>
        <authorList>
            <person name="Henriksen J.R."/>
            <person name="Luke J."/>
            <person name="Reinhart S."/>
            <person name="Benedict M.N."/>
            <person name="Youngblut N.D."/>
            <person name="Metcalf M.E."/>
            <person name="Whitaker R.J."/>
            <person name="Metcalf W.W."/>
        </authorList>
    </citation>
    <scope>NUCLEOTIDE SEQUENCE [LARGE SCALE GENOMIC DNA]</scope>
    <source>
        <strain evidence="15 16">HB-1</strain>
    </source>
</reference>
<feature type="transmembrane region" description="Helical" evidence="12">
    <location>
        <begin position="53"/>
        <end position="70"/>
    </location>
</feature>
<feature type="domain" description="Histidine kinase" evidence="13">
    <location>
        <begin position="352"/>
        <end position="570"/>
    </location>
</feature>
<evidence type="ECO:0000259" key="14">
    <source>
        <dbReference type="PROSITE" id="PS50112"/>
    </source>
</evidence>
<dbReference type="InterPro" id="IPR036097">
    <property type="entry name" value="HisK_dim/P_sf"/>
</dbReference>
<dbReference type="CDD" id="cd00130">
    <property type="entry name" value="PAS"/>
    <property type="match status" value="1"/>
</dbReference>
<keyword evidence="11" id="KW-0131">Cell cycle</keyword>
<evidence type="ECO:0000256" key="12">
    <source>
        <dbReference type="SAM" id="Phobius"/>
    </source>
</evidence>
<dbReference type="InterPro" id="IPR035965">
    <property type="entry name" value="PAS-like_dom_sf"/>
</dbReference>
<evidence type="ECO:0000256" key="8">
    <source>
        <dbReference type="ARBA" id="ARBA00022840"/>
    </source>
</evidence>
<dbReference type="GO" id="GO:0000155">
    <property type="term" value="F:phosphorelay sensor kinase activity"/>
    <property type="evidence" value="ECO:0007669"/>
    <property type="project" value="InterPro"/>
</dbReference>
<dbReference type="PANTHER" id="PTHR43047:SF72">
    <property type="entry name" value="OSMOSENSING HISTIDINE PROTEIN KINASE SLN1"/>
    <property type="match status" value="1"/>
</dbReference>
<dbReference type="PANTHER" id="PTHR43047">
    <property type="entry name" value="TWO-COMPONENT HISTIDINE PROTEIN KINASE"/>
    <property type="match status" value="1"/>
</dbReference>
<evidence type="ECO:0000259" key="13">
    <source>
        <dbReference type="PROSITE" id="PS50109"/>
    </source>
</evidence>
<dbReference type="Gene3D" id="3.30.565.10">
    <property type="entry name" value="Histidine kinase-like ATPase, C-terminal domain"/>
    <property type="match status" value="1"/>
</dbReference>
<dbReference type="STRING" id="1434110.MSHOH_2340"/>
<keyword evidence="7 15" id="KW-0418">Kinase</keyword>
<feature type="domain" description="PAS" evidence="14">
    <location>
        <begin position="214"/>
        <end position="259"/>
    </location>
</feature>
<dbReference type="EC" id="2.7.13.3" evidence="3"/>
<evidence type="ECO:0000256" key="9">
    <source>
        <dbReference type="ARBA" id="ARBA00023012"/>
    </source>
</evidence>
<evidence type="ECO:0000256" key="10">
    <source>
        <dbReference type="ARBA" id="ARBA00023136"/>
    </source>
</evidence>
<sequence length="587" mass="66193">MENISKSPFTKRSNELILILVSGFIFTLIASNYDLFESVVLFVETYDSKGLELLLIFSIYTSFGMGIFSVRRWMELENTLTFYREAENDIKEKDRMYMALFEQYSDAVIISDGKKVLDINRKGCEIFGFGQKRPLGISLMSFVPAEYLPEFQQALKETFKQDSSHFEMRYQKPTGEIIDIEVSLSFVDRKDNIVQIVVQDITYRKKIEKYEQESQERLKTILDNTLCGILLIEASSRKIIDANPVALKTTGYSDKELIGMVCHQLICQDGEEKCSAFPLDQAGDLSESILFKATGESLPILRNVVPVSIEGTGYFVESFVDLSDRKQAEEELLQAKLAAEGANRTMNEFLATMSHELRTPLTAIIGFSELMLGGSTGEFDELNKKFLGNISNSGKYLLLLINSILDLSRIETGKMGLQLDYFSLQDIFTDTKNITFPLALKKNISINFNVESGFFIYADRTRFKQIMYNLVSNAIKFTPVGGSVEVLGSISEKGVRVAVSDTGIGISKEVIKNLFKPFKQIDSALSRKYEGTGLGLVLSKKFVEMHGGRIWVESEPEKGSTFTFEVPVKILKAEEKMRVPEACENNM</sequence>
<dbReference type="InterPro" id="IPR003594">
    <property type="entry name" value="HATPase_dom"/>
</dbReference>
<dbReference type="Pfam" id="PF13426">
    <property type="entry name" value="PAS_9"/>
    <property type="match status" value="2"/>
</dbReference>
<gene>
    <name evidence="15" type="ORF">MSHOH_2340</name>
</gene>
<dbReference type="Proteomes" id="UP000033101">
    <property type="component" value="Chromosome"/>
</dbReference>
<evidence type="ECO:0000256" key="3">
    <source>
        <dbReference type="ARBA" id="ARBA00012438"/>
    </source>
</evidence>
<dbReference type="SUPFAM" id="SSF55874">
    <property type="entry name" value="ATPase domain of HSP90 chaperone/DNA topoisomerase II/histidine kinase"/>
    <property type="match status" value="1"/>
</dbReference>
<dbReference type="CDD" id="cd16922">
    <property type="entry name" value="HATPase_EvgS-ArcB-TorS-like"/>
    <property type="match status" value="1"/>
</dbReference>
<dbReference type="Gene3D" id="1.10.287.130">
    <property type="match status" value="1"/>
</dbReference>
<evidence type="ECO:0000256" key="4">
    <source>
        <dbReference type="ARBA" id="ARBA00022553"/>
    </source>
</evidence>
<evidence type="ECO:0000313" key="16">
    <source>
        <dbReference type="Proteomes" id="UP000033101"/>
    </source>
</evidence>
<name>A0A0E3SGU1_9EURY</name>
<dbReference type="GO" id="GO:0009927">
    <property type="term" value="F:histidine phosphotransfer kinase activity"/>
    <property type="evidence" value="ECO:0007669"/>
    <property type="project" value="TreeGrafter"/>
</dbReference>
<dbReference type="AlphaFoldDB" id="A0A0E3SGU1"/>
<accession>A0A0E3SGU1</accession>
<keyword evidence="12" id="KW-0812">Transmembrane</keyword>
<dbReference type="SMART" id="SM00091">
    <property type="entry name" value="PAS"/>
    <property type="match status" value="2"/>
</dbReference>
<keyword evidence="5" id="KW-0808">Transferase</keyword>
<dbReference type="Gene3D" id="3.30.450.20">
    <property type="entry name" value="PAS domain"/>
    <property type="match status" value="2"/>
</dbReference>
<dbReference type="FunFam" id="3.30.565.10:FF:000010">
    <property type="entry name" value="Sensor histidine kinase RcsC"/>
    <property type="match status" value="1"/>
</dbReference>
<dbReference type="InterPro" id="IPR004358">
    <property type="entry name" value="Sig_transdc_His_kin-like_C"/>
</dbReference>
<comment type="subcellular location">
    <subcellularLocation>
        <location evidence="2">Membrane</location>
    </subcellularLocation>
</comment>
<dbReference type="InterPro" id="IPR005467">
    <property type="entry name" value="His_kinase_dom"/>
</dbReference>
<dbReference type="GO" id="GO:0005524">
    <property type="term" value="F:ATP binding"/>
    <property type="evidence" value="ECO:0007669"/>
    <property type="project" value="UniProtKB-KW"/>
</dbReference>
<dbReference type="InterPro" id="IPR000014">
    <property type="entry name" value="PAS"/>
</dbReference>
<organism evidence="15 16">
    <name type="scientific">Methanosarcina horonobensis HB-1 = JCM 15518</name>
    <dbReference type="NCBI Taxonomy" id="1434110"/>
    <lineage>
        <taxon>Archaea</taxon>
        <taxon>Methanobacteriati</taxon>
        <taxon>Methanobacteriota</taxon>
        <taxon>Stenosarchaea group</taxon>
        <taxon>Methanomicrobia</taxon>
        <taxon>Methanosarcinales</taxon>
        <taxon>Methanosarcinaceae</taxon>
        <taxon>Methanosarcina</taxon>
    </lineage>
</organism>
<evidence type="ECO:0000256" key="7">
    <source>
        <dbReference type="ARBA" id="ARBA00022777"/>
    </source>
</evidence>
<dbReference type="Pfam" id="PF00512">
    <property type="entry name" value="HisKA"/>
    <property type="match status" value="1"/>
</dbReference>
<dbReference type="GeneID" id="24831610"/>
<evidence type="ECO:0000256" key="11">
    <source>
        <dbReference type="ARBA" id="ARBA00023306"/>
    </source>
</evidence>
<evidence type="ECO:0000256" key="1">
    <source>
        <dbReference type="ARBA" id="ARBA00000085"/>
    </source>
</evidence>
<dbReference type="GO" id="GO:0005886">
    <property type="term" value="C:plasma membrane"/>
    <property type="evidence" value="ECO:0007669"/>
    <property type="project" value="TreeGrafter"/>
</dbReference>
<dbReference type="InterPro" id="IPR003661">
    <property type="entry name" value="HisK_dim/P_dom"/>
</dbReference>
<dbReference type="RefSeq" id="WP_082089344.1">
    <property type="nucleotide sequence ID" value="NZ_CP009516.1"/>
</dbReference>
<evidence type="ECO:0000256" key="5">
    <source>
        <dbReference type="ARBA" id="ARBA00022679"/>
    </source>
</evidence>